<name>A0A5J4UEB8_9EUKA</name>
<reference evidence="1 2" key="1">
    <citation type="submission" date="2019-03" db="EMBL/GenBank/DDBJ databases">
        <title>Single cell metagenomics reveals metabolic interactions within the superorganism composed of flagellate Streblomastix strix and complex community of Bacteroidetes bacteria on its surface.</title>
        <authorList>
            <person name="Treitli S.C."/>
            <person name="Kolisko M."/>
            <person name="Husnik F."/>
            <person name="Keeling P."/>
            <person name="Hampl V."/>
        </authorList>
    </citation>
    <scope>NUCLEOTIDE SEQUENCE [LARGE SCALE GENOMIC DNA]</scope>
    <source>
        <strain evidence="1">ST1C</strain>
    </source>
</reference>
<comment type="caution">
    <text evidence="1">The sequence shown here is derived from an EMBL/GenBank/DDBJ whole genome shotgun (WGS) entry which is preliminary data.</text>
</comment>
<dbReference type="Proteomes" id="UP000324800">
    <property type="component" value="Unassembled WGS sequence"/>
</dbReference>
<protein>
    <submittedName>
        <fullName evidence="1">Uncharacterized protein</fullName>
    </submittedName>
</protein>
<dbReference type="AlphaFoldDB" id="A0A5J4UEB8"/>
<dbReference type="EMBL" id="SNRW01017457">
    <property type="protein sequence ID" value="KAA6368331.1"/>
    <property type="molecule type" value="Genomic_DNA"/>
</dbReference>
<sequence>MIALGRGNGQEVRKEIENSIEQRCAEIATICRVHFELQVFELSEETEMFRNGIGPAARELNDYGYYLLKEIKDRQDHLGALRNIDATLL</sequence>
<organism evidence="1 2">
    <name type="scientific">Streblomastix strix</name>
    <dbReference type="NCBI Taxonomy" id="222440"/>
    <lineage>
        <taxon>Eukaryota</taxon>
        <taxon>Metamonada</taxon>
        <taxon>Preaxostyla</taxon>
        <taxon>Oxymonadida</taxon>
        <taxon>Streblomastigidae</taxon>
        <taxon>Streblomastix</taxon>
    </lineage>
</organism>
<proteinExistence type="predicted"/>
<evidence type="ECO:0000313" key="2">
    <source>
        <dbReference type="Proteomes" id="UP000324800"/>
    </source>
</evidence>
<feature type="non-terminal residue" evidence="1">
    <location>
        <position position="89"/>
    </location>
</feature>
<evidence type="ECO:0000313" key="1">
    <source>
        <dbReference type="EMBL" id="KAA6368331.1"/>
    </source>
</evidence>
<gene>
    <name evidence="1" type="ORF">EZS28_036143</name>
</gene>
<accession>A0A5J4UEB8</accession>